<dbReference type="PANTHER" id="PTHR36385">
    <property type="entry name" value="OS07G0562900 PROTEIN"/>
    <property type="match status" value="1"/>
</dbReference>
<evidence type="ECO:0000313" key="3">
    <source>
        <dbReference type="Proteomes" id="UP001152484"/>
    </source>
</evidence>
<dbReference type="EMBL" id="CAMAPE010000017">
    <property type="protein sequence ID" value="CAH9083511.1"/>
    <property type="molecule type" value="Genomic_DNA"/>
</dbReference>
<name>A0A9P1E709_CUSEU</name>
<sequence>MVKNRNKKKKNGVAPMDCIDNKTTKVSQVISDMDTSEAAAPIPSSTGVHIKVKSVQMKRMKSVRKKKAIAKAESKLEKMEEKVAKSENKLKRIRFAKNLYD</sequence>
<comment type="caution">
    <text evidence="2">The sequence shown here is derived from an EMBL/GenBank/DDBJ whole genome shotgun (WGS) entry which is preliminary data.</text>
</comment>
<keyword evidence="1" id="KW-0175">Coiled coil</keyword>
<dbReference type="Proteomes" id="UP001152484">
    <property type="component" value="Unassembled WGS sequence"/>
</dbReference>
<organism evidence="2 3">
    <name type="scientific">Cuscuta europaea</name>
    <name type="common">European dodder</name>
    <dbReference type="NCBI Taxonomy" id="41803"/>
    <lineage>
        <taxon>Eukaryota</taxon>
        <taxon>Viridiplantae</taxon>
        <taxon>Streptophyta</taxon>
        <taxon>Embryophyta</taxon>
        <taxon>Tracheophyta</taxon>
        <taxon>Spermatophyta</taxon>
        <taxon>Magnoliopsida</taxon>
        <taxon>eudicotyledons</taxon>
        <taxon>Gunneridae</taxon>
        <taxon>Pentapetalae</taxon>
        <taxon>asterids</taxon>
        <taxon>lamiids</taxon>
        <taxon>Solanales</taxon>
        <taxon>Convolvulaceae</taxon>
        <taxon>Cuscuteae</taxon>
        <taxon>Cuscuta</taxon>
        <taxon>Cuscuta subgen. Cuscuta</taxon>
    </lineage>
</organism>
<keyword evidence="3" id="KW-1185">Reference proteome</keyword>
<accession>A0A9P1E709</accession>
<evidence type="ECO:0000313" key="2">
    <source>
        <dbReference type="EMBL" id="CAH9083511.1"/>
    </source>
</evidence>
<protein>
    <submittedName>
        <fullName evidence="2">Uncharacterized protein</fullName>
    </submittedName>
</protein>
<feature type="coiled-coil region" evidence="1">
    <location>
        <begin position="62"/>
        <end position="96"/>
    </location>
</feature>
<reference evidence="2" key="1">
    <citation type="submission" date="2022-07" db="EMBL/GenBank/DDBJ databases">
        <authorList>
            <person name="Macas J."/>
            <person name="Novak P."/>
            <person name="Neumann P."/>
        </authorList>
    </citation>
    <scope>NUCLEOTIDE SEQUENCE</scope>
</reference>
<proteinExistence type="predicted"/>
<gene>
    <name evidence="2" type="ORF">CEURO_LOCUS8619</name>
</gene>
<dbReference type="AlphaFoldDB" id="A0A9P1E709"/>
<evidence type="ECO:0000256" key="1">
    <source>
        <dbReference type="SAM" id="Coils"/>
    </source>
</evidence>
<dbReference type="PANTHER" id="PTHR36385:SF1">
    <property type="entry name" value="OS07G0562900 PROTEIN"/>
    <property type="match status" value="1"/>
</dbReference>
<dbReference type="OrthoDB" id="1930685at2759"/>